<evidence type="ECO:0000313" key="3">
    <source>
        <dbReference type="EMBL" id="SHE29965.1"/>
    </source>
</evidence>
<proteinExistence type="predicted"/>
<dbReference type="GO" id="GO:0016491">
    <property type="term" value="F:oxidoreductase activity"/>
    <property type="evidence" value="ECO:0007669"/>
    <property type="project" value="InterPro"/>
</dbReference>
<dbReference type="PANTHER" id="PTHR47495:SF2">
    <property type="entry name" value="ALDEHYDE DEHYDROGENASE"/>
    <property type="match status" value="1"/>
</dbReference>
<dbReference type="InterPro" id="IPR008274">
    <property type="entry name" value="AldOxase/xan_DH_MoCoBD1"/>
</dbReference>
<name>A0A1M4SCU5_9GAMM</name>
<dbReference type="InterPro" id="IPR046867">
    <property type="entry name" value="AldOxase/xan_DH_MoCoBD2"/>
</dbReference>
<dbReference type="SUPFAM" id="SSF56003">
    <property type="entry name" value="Molybdenum cofactor-binding domain"/>
    <property type="match status" value="2"/>
</dbReference>
<dbReference type="Proteomes" id="UP000184346">
    <property type="component" value="Unassembled WGS sequence"/>
</dbReference>
<sequence>MITSLEMSRRGFLKASGLAAGGLVLAFQLPLIVRQARGASPSGGTLNAFLTLDPEGRVTFFSPFIEGGQGVYTALPQIIADELDVAFETISVEQAPAGEAYKIMFGGTQRFTGGSMSVRSSYTAMRQAGAAARQMLLQAAADRWEVPIGELDTQPGRVVHAASERSIGYGELAEAAGALEPPTDPPLKDPSRFRYIGKPIQRNDSTAKANGSAQFAIDVRLPNMAYAAVKQSPVLGGDVASMDEAAIADRPGVISVERLPGAVAVIADTYWHAQSALDALPVEFENAAAAGLNSEQLAEEMQGRVDEAGMTAESHGDVEAAFLDAERVIEAVYQMPFLAHATMEPMNATADVTAERCEAWVPNQGVDVVVQQIAEITGLSADNITVHTPYIGGFYGRRFITDYGQQAVRLSKAAGRPVQLIWSREQDTQHDYFRPMVTLKHRAAIDAEGKVSGWHVTVVGDGPFKRLMPQFMQDGIDSSALEGVTEQPYTIANRRVDWVSHDYPVKIGFWRSVGHSYNGYVTESFIDEMAEATATDPLEFRRQLLGEAPRYLNVLDSVAEMAGYQPSVQEENGRRSAYGIALHLSFGSIVGEVAKVSIEEGRPRVHKVWCAVDCGSMVNPDTIEAQIQSGISTGLSQTLLEEITIENGEVVQKNFDTYRFLPPSLMPDVEVQIIESGAEMGGIGEVGTPPVAPAVASAVYKLTGQRIRRLPMARHDLTASA</sequence>
<dbReference type="InterPro" id="IPR052516">
    <property type="entry name" value="N-heterocyclic_Hydroxylase"/>
</dbReference>
<dbReference type="STRING" id="1121942.SAMN02745148_00067"/>
<feature type="domain" description="Aldehyde oxidase/xanthine dehydrogenase a/b hammerhead" evidence="2">
    <location>
        <begin position="210"/>
        <end position="288"/>
    </location>
</feature>
<dbReference type="RefSeq" id="WP_072818512.1">
    <property type="nucleotide sequence ID" value="NZ_FQUJ01000002.1"/>
</dbReference>
<evidence type="ECO:0000259" key="2">
    <source>
        <dbReference type="SMART" id="SM01008"/>
    </source>
</evidence>
<dbReference type="InterPro" id="IPR012368">
    <property type="entry name" value="OxRdtase_Mopterin-bd_su_IorB"/>
</dbReference>
<reference evidence="3 4" key="1">
    <citation type="submission" date="2016-11" db="EMBL/GenBank/DDBJ databases">
        <authorList>
            <person name="Jaros S."/>
            <person name="Januszkiewicz K."/>
            <person name="Wedrychowicz H."/>
        </authorList>
    </citation>
    <scope>NUCLEOTIDE SEQUENCE [LARGE SCALE GENOMIC DNA]</scope>
    <source>
        <strain evidence="3 4">DSM 19980</strain>
    </source>
</reference>
<dbReference type="PROSITE" id="PS51318">
    <property type="entry name" value="TAT"/>
    <property type="match status" value="1"/>
</dbReference>
<dbReference type="InterPro" id="IPR006311">
    <property type="entry name" value="TAT_signal"/>
</dbReference>
<protein>
    <submittedName>
        <fullName evidence="3">Isoquinoline 1-oxidoreductase, beta subunit</fullName>
    </submittedName>
</protein>
<dbReference type="AlphaFoldDB" id="A0A1M4SCU5"/>
<dbReference type="PANTHER" id="PTHR47495">
    <property type="entry name" value="ALDEHYDE DEHYDROGENASE"/>
    <property type="match status" value="1"/>
</dbReference>
<dbReference type="Gene3D" id="3.30.365.10">
    <property type="entry name" value="Aldehyde oxidase/xanthine dehydrogenase, molybdopterin binding domain"/>
    <property type="match status" value="4"/>
</dbReference>
<keyword evidence="1" id="KW-0732">Signal</keyword>
<dbReference type="Pfam" id="PF20256">
    <property type="entry name" value="MoCoBD_2"/>
    <property type="match status" value="2"/>
</dbReference>
<dbReference type="InterPro" id="IPR000674">
    <property type="entry name" value="Ald_Oxase/Xan_DH_a/b"/>
</dbReference>
<dbReference type="InterPro" id="IPR037165">
    <property type="entry name" value="AldOxase/xan_DH_Mopterin-bd_sf"/>
</dbReference>
<accession>A0A1M4SCU5</accession>
<keyword evidence="4" id="KW-1185">Reference proteome</keyword>
<dbReference type="NCBIfam" id="TIGR01409">
    <property type="entry name" value="TAT_signal_seq"/>
    <property type="match status" value="1"/>
</dbReference>
<organism evidence="3 4">
    <name type="scientific">Modicisalibacter ilicicola DSM 19980</name>
    <dbReference type="NCBI Taxonomy" id="1121942"/>
    <lineage>
        <taxon>Bacteria</taxon>
        <taxon>Pseudomonadati</taxon>
        <taxon>Pseudomonadota</taxon>
        <taxon>Gammaproteobacteria</taxon>
        <taxon>Oceanospirillales</taxon>
        <taxon>Halomonadaceae</taxon>
        <taxon>Modicisalibacter</taxon>
    </lineage>
</organism>
<dbReference type="EMBL" id="FQUJ01000002">
    <property type="protein sequence ID" value="SHE29965.1"/>
    <property type="molecule type" value="Genomic_DNA"/>
</dbReference>
<gene>
    <name evidence="3" type="ORF">SAMN02745148_00067</name>
</gene>
<dbReference type="Pfam" id="PF02738">
    <property type="entry name" value="MoCoBD_1"/>
    <property type="match status" value="1"/>
</dbReference>
<dbReference type="OrthoDB" id="9767994at2"/>
<evidence type="ECO:0000313" key="4">
    <source>
        <dbReference type="Proteomes" id="UP000184346"/>
    </source>
</evidence>
<evidence type="ECO:0000256" key="1">
    <source>
        <dbReference type="ARBA" id="ARBA00022729"/>
    </source>
</evidence>
<dbReference type="Gene3D" id="3.90.1170.50">
    <property type="entry name" value="Aldehyde oxidase/xanthine dehydrogenase, a/b hammerhead"/>
    <property type="match status" value="1"/>
</dbReference>
<dbReference type="SMART" id="SM01008">
    <property type="entry name" value="Ald_Xan_dh_C"/>
    <property type="match status" value="1"/>
</dbReference>
<dbReference type="InterPro" id="IPR019546">
    <property type="entry name" value="TAT_signal_bac_arc"/>
</dbReference>
<dbReference type="PIRSF" id="PIRSF036389">
    <property type="entry name" value="IOR_B"/>
    <property type="match status" value="1"/>
</dbReference>